<dbReference type="InterPro" id="IPR050707">
    <property type="entry name" value="HTH_MetabolicPath_Reg"/>
</dbReference>
<dbReference type="Gene3D" id="1.10.10.10">
    <property type="entry name" value="Winged helix-like DNA-binding domain superfamily/Winged helix DNA-binding domain"/>
    <property type="match status" value="1"/>
</dbReference>
<dbReference type="InterPro" id="IPR005471">
    <property type="entry name" value="Tscrpt_reg_IclR_N"/>
</dbReference>
<dbReference type="InterPro" id="IPR036390">
    <property type="entry name" value="WH_DNA-bd_sf"/>
</dbReference>
<evidence type="ECO:0000259" key="5">
    <source>
        <dbReference type="PROSITE" id="PS51078"/>
    </source>
</evidence>
<dbReference type="PROSITE" id="PS51077">
    <property type="entry name" value="HTH_ICLR"/>
    <property type="match status" value="1"/>
</dbReference>
<dbReference type="SUPFAM" id="SSF55781">
    <property type="entry name" value="GAF domain-like"/>
    <property type="match status" value="1"/>
</dbReference>
<feature type="domain" description="IclR-ED" evidence="5">
    <location>
        <begin position="76"/>
        <end position="260"/>
    </location>
</feature>
<dbReference type="SUPFAM" id="SSF46785">
    <property type="entry name" value="Winged helix' DNA-binding domain"/>
    <property type="match status" value="1"/>
</dbReference>
<evidence type="ECO:0000256" key="1">
    <source>
        <dbReference type="ARBA" id="ARBA00023015"/>
    </source>
</evidence>
<organism evidence="6 7">
    <name type="scientific">Saccharopolyspora halophila</name>
    <dbReference type="NCBI Taxonomy" id="405551"/>
    <lineage>
        <taxon>Bacteria</taxon>
        <taxon>Bacillati</taxon>
        <taxon>Actinomycetota</taxon>
        <taxon>Actinomycetes</taxon>
        <taxon>Pseudonocardiales</taxon>
        <taxon>Pseudonocardiaceae</taxon>
        <taxon>Saccharopolyspora</taxon>
    </lineage>
</organism>
<dbReference type="Pfam" id="PF01614">
    <property type="entry name" value="IclR_C"/>
    <property type="match status" value="1"/>
</dbReference>
<dbReference type="Pfam" id="PF09339">
    <property type="entry name" value="HTH_IclR"/>
    <property type="match status" value="1"/>
</dbReference>
<comment type="caution">
    <text evidence="6">The sequence shown here is derived from an EMBL/GenBank/DDBJ whole genome shotgun (WGS) entry which is preliminary data.</text>
</comment>
<dbReference type="InterPro" id="IPR036388">
    <property type="entry name" value="WH-like_DNA-bd_sf"/>
</dbReference>
<dbReference type="NCBIfam" id="TIGR02431">
    <property type="entry name" value="pcaR_pcaU"/>
    <property type="match status" value="1"/>
</dbReference>
<evidence type="ECO:0000313" key="6">
    <source>
        <dbReference type="EMBL" id="GAA2358155.1"/>
    </source>
</evidence>
<dbReference type="PROSITE" id="PS51078">
    <property type="entry name" value="ICLR_ED"/>
    <property type="match status" value="1"/>
</dbReference>
<dbReference type="RefSeq" id="WP_344135241.1">
    <property type="nucleotide sequence ID" value="NZ_BAAARA010000019.1"/>
</dbReference>
<keyword evidence="1" id="KW-0805">Transcription regulation</keyword>
<evidence type="ECO:0000256" key="2">
    <source>
        <dbReference type="ARBA" id="ARBA00023125"/>
    </source>
</evidence>
<sequence length="273" mass="29525">MAGDSGGRAGSGYFVQSVARALSVLRTFTAERRAQSLSDVARETGLDRATTRRLLLTLVDLGYVAVDGNSFSLTPRVLEFGYAYLSAMSLPELAHPHLQALAGELNETAALAELDGDEVVYLALVPSRRLAAVKINIGTRFDAYATSMGRVLLAGLPEVELEARLERLQLPRRTERTVRDVAALRAEIARVREQGWALVDSELEEGLRGAAVPVRDRAGRVVAAANVSVHADRTTPALVEREYIPVVLRTAKLIEADLIAGVGQRDTTGQPDR</sequence>
<evidence type="ECO:0000256" key="3">
    <source>
        <dbReference type="ARBA" id="ARBA00023163"/>
    </source>
</evidence>
<dbReference type="InterPro" id="IPR029016">
    <property type="entry name" value="GAF-like_dom_sf"/>
</dbReference>
<reference evidence="6 7" key="1">
    <citation type="journal article" date="2019" name="Int. J. Syst. Evol. Microbiol.">
        <title>The Global Catalogue of Microorganisms (GCM) 10K type strain sequencing project: providing services to taxonomists for standard genome sequencing and annotation.</title>
        <authorList>
            <consortium name="The Broad Institute Genomics Platform"/>
            <consortium name="The Broad Institute Genome Sequencing Center for Infectious Disease"/>
            <person name="Wu L."/>
            <person name="Ma J."/>
        </authorList>
    </citation>
    <scope>NUCLEOTIDE SEQUENCE [LARGE SCALE GENOMIC DNA]</scope>
    <source>
        <strain evidence="6 7">JCM 16221</strain>
    </source>
</reference>
<dbReference type="SMART" id="SM00346">
    <property type="entry name" value="HTH_ICLR"/>
    <property type="match status" value="1"/>
</dbReference>
<evidence type="ECO:0000313" key="7">
    <source>
        <dbReference type="Proteomes" id="UP001501218"/>
    </source>
</evidence>
<keyword evidence="2" id="KW-0238">DNA-binding</keyword>
<keyword evidence="7" id="KW-1185">Reference proteome</keyword>
<dbReference type="PANTHER" id="PTHR30136">
    <property type="entry name" value="HELIX-TURN-HELIX TRANSCRIPTIONAL REGULATOR, ICLR FAMILY"/>
    <property type="match status" value="1"/>
</dbReference>
<feature type="domain" description="HTH iclR-type" evidence="4">
    <location>
        <begin position="15"/>
        <end position="75"/>
    </location>
</feature>
<dbReference type="InterPro" id="IPR012794">
    <property type="entry name" value="PcaR_PcaU"/>
</dbReference>
<dbReference type="PANTHER" id="PTHR30136:SF34">
    <property type="entry name" value="TRANSCRIPTIONAL REGULATOR"/>
    <property type="match status" value="1"/>
</dbReference>
<accession>A0ABN3GQ59</accession>
<dbReference type="Gene3D" id="3.30.450.40">
    <property type="match status" value="1"/>
</dbReference>
<dbReference type="EMBL" id="BAAARA010000019">
    <property type="protein sequence ID" value="GAA2358155.1"/>
    <property type="molecule type" value="Genomic_DNA"/>
</dbReference>
<evidence type="ECO:0000259" key="4">
    <source>
        <dbReference type="PROSITE" id="PS51077"/>
    </source>
</evidence>
<dbReference type="InterPro" id="IPR014757">
    <property type="entry name" value="Tscrpt_reg_IclR_C"/>
</dbReference>
<name>A0ABN3GQ59_9PSEU</name>
<protein>
    <submittedName>
        <fullName evidence="6">IclR family transcriptional regulator C-terminal domain-containing protein</fullName>
    </submittedName>
</protein>
<dbReference type="Proteomes" id="UP001501218">
    <property type="component" value="Unassembled WGS sequence"/>
</dbReference>
<keyword evidence="3" id="KW-0804">Transcription</keyword>
<gene>
    <name evidence="6" type="ORF">GCM10009854_40640</name>
</gene>
<proteinExistence type="predicted"/>